<keyword evidence="3" id="KW-0812">Transmembrane</keyword>
<name>A0A845LFF9_HELGE</name>
<sequence length="561" mass="59616">MIGPSKKSSQKVNQNQNLSLFQRLAQAVDGWVDSLKESWQTAELFSQKENDELTGAEEADSPEKPLLENYIRIGEYYISKKLLGLIALITVVVVAIVILVAPLPLIAKWTGRYAQFQSLAAAGDYTGKAKILDDSGAALRYVGDLVNGQFSGTGKLYENGQLIYAGEFKEGRREGAGESWQEGQHYRGAFANDTCNGDGVILFSTGKVHYTGKFENGRLNGEGKEFYPDGTTKFAGIFTNGQPSGQGTEFFPGGGIKYKGDYLAGKYSGTGVLYYENGKKQLAGAFLLGMLHGSGEEYDEQENLRYKGGYQDGKYAGLGTLMHSDGAVIYSGFFAGGEIDMSRFLGMSKAKIEEALGKPAQVEALPQPDKRAVASSSTRSVSGGKPVVKLSIGKGATAKSAKAKPLSGASDAGASAAPEKPAAAAQPEILLYSDTHLVIVTDKLSGVAPNIIARAVGISGEAAEKIKQRLDAQMVSPSEGETGAGSGNPADKPVQKAPYEVLHNGPSAVYIGDDFTYEFRAGQGGQIEACTVQFKKYFEPGLGLSLLPEPYNFPSVDTLAS</sequence>
<keyword evidence="5" id="KW-1185">Reference proteome</keyword>
<dbReference type="PANTHER" id="PTHR43215">
    <property type="entry name" value="RADIAL SPOKE HEAD 1 HOMOLOG"/>
    <property type="match status" value="1"/>
</dbReference>
<dbReference type="RefSeq" id="WP_161262865.1">
    <property type="nucleotide sequence ID" value="NZ_JAFBDC010000014.1"/>
</dbReference>
<evidence type="ECO:0000256" key="3">
    <source>
        <dbReference type="SAM" id="Phobius"/>
    </source>
</evidence>
<accession>A0A845LFF9</accession>
<evidence type="ECO:0000313" key="4">
    <source>
        <dbReference type="EMBL" id="MZP44301.1"/>
    </source>
</evidence>
<dbReference type="AlphaFoldDB" id="A0A845LFF9"/>
<organism evidence="4 5">
    <name type="scientific">Heliomicrobium gestii</name>
    <name type="common">Heliobacterium gestii</name>
    <dbReference type="NCBI Taxonomy" id="2699"/>
    <lineage>
        <taxon>Bacteria</taxon>
        <taxon>Bacillati</taxon>
        <taxon>Bacillota</taxon>
        <taxon>Clostridia</taxon>
        <taxon>Eubacteriales</taxon>
        <taxon>Heliobacteriaceae</taxon>
        <taxon>Heliomicrobium</taxon>
    </lineage>
</organism>
<dbReference type="OrthoDB" id="7059515at2"/>
<feature type="compositionally biased region" description="Low complexity" evidence="2">
    <location>
        <begin position="373"/>
        <end position="385"/>
    </location>
</feature>
<feature type="transmembrane region" description="Helical" evidence="3">
    <location>
        <begin position="82"/>
        <end position="107"/>
    </location>
</feature>
<dbReference type="Pfam" id="PF02493">
    <property type="entry name" value="MORN"/>
    <property type="match status" value="6"/>
</dbReference>
<proteinExistence type="predicted"/>
<dbReference type="SUPFAM" id="SSF82185">
    <property type="entry name" value="Histone H3 K4-specific methyltransferase SET7/9 N-terminal domain"/>
    <property type="match status" value="2"/>
</dbReference>
<evidence type="ECO:0000256" key="2">
    <source>
        <dbReference type="SAM" id="MobiDB-lite"/>
    </source>
</evidence>
<feature type="region of interest" description="Disordered" evidence="2">
    <location>
        <begin position="473"/>
        <end position="494"/>
    </location>
</feature>
<keyword evidence="1" id="KW-0677">Repeat</keyword>
<dbReference type="Proteomes" id="UP000471031">
    <property type="component" value="Unassembled WGS sequence"/>
</dbReference>
<dbReference type="EMBL" id="WXEX01000014">
    <property type="protein sequence ID" value="MZP44301.1"/>
    <property type="molecule type" value="Genomic_DNA"/>
</dbReference>
<dbReference type="Gene3D" id="2.20.110.10">
    <property type="entry name" value="Histone H3 K4-specific methyltransferase SET7/9 N-terminal domain"/>
    <property type="match status" value="4"/>
</dbReference>
<protein>
    <recommendedName>
        <fullName evidence="6">MORN repeat protein</fullName>
    </recommendedName>
</protein>
<evidence type="ECO:0000313" key="5">
    <source>
        <dbReference type="Proteomes" id="UP000471031"/>
    </source>
</evidence>
<dbReference type="PANTHER" id="PTHR43215:SF14">
    <property type="entry name" value="RADIAL SPOKE HEAD 1 HOMOLOG"/>
    <property type="match status" value="1"/>
</dbReference>
<gene>
    <name evidence="4" type="ORF">GTO89_14800</name>
</gene>
<reference evidence="4 5" key="1">
    <citation type="submission" date="2020-01" db="EMBL/GenBank/DDBJ databases">
        <title>Whole genome sequence of Heliobacterium gestii DSM 11169.</title>
        <authorList>
            <person name="Kyndt J.A."/>
            <person name="Meyer T.E."/>
        </authorList>
    </citation>
    <scope>NUCLEOTIDE SEQUENCE [LARGE SCALE GENOMIC DNA]</scope>
    <source>
        <strain evidence="4 5">DSM 11169</strain>
    </source>
</reference>
<feature type="region of interest" description="Disordered" evidence="2">
    <location>
        <begin position="366"/>
        <end position="386"/>
    </location>
</feature>
<keyword evidence="3" id="KW-0472">Membrane</keyword>
<feature type="region of interest" description="Disordered" evidence="2">
    <location>
        <begin position="401"/>
        <end position="420"/>
    </location>
</feature>
<comment type="caution">
    <text evidence="4">The sequence shown here is derived from an EMBL/GenBank/DDBJ whole genome shotgun (WGS) entry which is preliminary data.</text>
</comment>
<dbReference type="InterPro" id="IPR003409">
    <property type="entry name" value="MORN"/>
</dbReference>
<evidence type="ECO:0008006" key="6">
    <source>
        <dbReference type="Google" id="ProtNLM"/>
    </source>
</evidence>
<evidence type="ECO:0000256" key="1">
    <source>
        <dbReference type="ARBA" id="ARBA00022737"/>
    </source>
</evidence>
<dbReference type="SMART" id="SM00698">
    <property type="entry name" value="MORN"/>
    <property type="match status" value="7"/>
</dbReference>
<keyword evidence="3" id="KW-1133">Transmembrane helix</keyword>